<feature type="compositionally biased region" description="Low complexity" evidence="1">
    <location>
        <begin position="597"/>
        <end position="607"/>
    </location>
</feature>
<comment type="caution">
    <text evidence="2">The sequence shown here is derived from an EMBL/GenBank/DDBJ whole genome shotgun (WGS) entry which is preliminary data.</text>
</comment>
<reference evidence="2" key="1">
    <citation type="submission" date="2020-09" db="EMBL/GenBank/DDBJ databases">
        <title>Comparative genome analyses of four rice-infecting Rhizoctonia solani isolates reveal extensive enrichment of homogalacturonan modification genes.</title>
        <authorList>
            <person name="Lee D.-Y."/>
            <person name="Jeon J."/>
            <person name="Kim K.-T."/>
            <person name="Cheong K."/>
            <person name="Song H."/>
            <person name="Choi G."/>
            <person name="Ko J."/>
            <person name="Opiyo S.O."/>
            <person name="Zuo S."/>
            <person name="Madhav S."/>
            <person name="Lee Y.-H."/>
            <person name="Wang G.-L."/>
        </authorList>
    </citation>
    <scope>NUCLEOTIDE SEQUENCE</scope>
    <source>
        <strain evidence="2">AG1-IA WGL</strain>
    </source>
</reference>
<feature type="compositionally biased region" description="Pro residues" evidence="1">
    <location>
        <begin position="832"/>
        <end position="848"/>
    </location>
</feature>
<organism evidence="2 3">
    <name type="scientific">Rhizoctonia solani</name>
    <dbReference type="NCBI Taxonomy" id="456999"/>
    <lineage>
        <taxon>Eukaryota</taxon>
        <taxon>Fungi</taxon>
        <taxon>Dikarya</taxon>
        <taxon>Basidiomycota</taxon>
        <taxon>Agaricomycotina</taxon>
        <taxon>Agaricomycetes</taxon>
        <taxon>Cantharellales</taxon>
        <taxon>Ceratobasidiaceae</taxon>
        <taxon>Rhizoctonia</taxon>
    </lineage>
</organism>
<feature type="non-terminal residue" evidence="2">
    <location>
        <position position="1"/>
    </location>
</feature>
<dbReference type="EMBL" id="JACYCD010000054">
    <property type="protein sequence ID" value="KAF8704710.1"/>
    <property type="molecule type" value="Genomic_DNA"/>
</dbReference>
<evidence type="ECO:0000313" key="3">
    <source>
        <dbReference type="Proteomes" id="UP000602905"/>
    </source>
</evidence>
<feature type="region of interest" description="Disordered" evidence="1">
    <location>
        <begin position="1"/>
        <end position="34"/>
    </location>
</feature>
<feature type="compositionally biased region" description="Low complexity" evidence="1">
    <location>
        <begin position="521"/>
        <end position="536"/>
    </location>
</feature>
<feature type="compositionally biased region" description="Acidic residues" evidence="1">
    <location>
        <begin position="429"/>
        <end position="438"/>
    </location>
</feature>
<feature type="region of interest" description="Disordered" evidence="1">
    <location>
        <begin position="115"/>
        <end position="142"/>
    </location>
</feature>
<sequence length="865" mass="93321">MIGRIFGKKDTGSEGASDDSPRRPRFRRTKSAASESIYADYESDDWGDAATIHVDRDGNRVRTGSENDSLEEWQRQPGLIARMRSLSISRPNFTRAPPPPTAYGWAARVERAGGFDETQQRRDEERSHRPVTMPVPNPAPAPIDVRAGVEFPALDEAPPPALLSQSSSLSIEPGARILDDRSGTSSPKVIDPKAIGKKGPQDMIGSIKPAQLGAYTRRRHLSRVEKIAAVIQHVAGLPFITDSPVKTYYPPKDKEVIPPVEPYRAFDKTVPKRYLPPPPMPPSWYQPKPPKPKKTKEPKKPKEPKESKQPKKLGPPGGIHIADDRGFPLDPSDNEFTYPDYDNPYYYPESPYNWEGDTPTLQSDLTTTEESGSYYEQPRPTAGIDFATLPVRPAFFPAPIKSTGLTTLPNQHAPYYGPLQIADSPYHGDEDDEDYDEDEYEYEYEYEYDDDDYSPTESSHAPIPSPLTTAYDPRISRVPTLHTRTPLAITYPIPAPESSSAFTAPGPPLVIPSPTAQLQVTSTAAPAASASASTNARLGPLPGGYSSSEQPFAKHYDAYVPPKDKKQKRSPKESSGMSSRSKDGPSPRSNPGPPPLSKSGPSPLSRPGQPPLSKPGPSPRSKPGPSPQVLYEPSPYGFGPPLRPPSNMKIGLSSRAPAGPVGVASQPPYGPTAPATHRPSPGTSYGPSPEMSYGPSPGMSYGPSPGMSYGPSPGMSYGPSPNVPHGFPYKPSPQTAWGPSPQAPYGIPPKGPSPQVPYGLPMHGAYGPSPQAPYGPSPQTAYDPGTYGPPTHDAPMHPYAYLARTGTPTYVDPIKDQYVWGWGAREIGPDGLPLPPPIPGESPPPIPSPIASVTSIARSRSSRRG</sequence>
<feature type="region of interest" description="Disordered" evidence="1">
    <location>
        <begin position="270"/>
        <end position="379"/>
    </location>
</feature>
<feature type="region of interest" description="Disordered" evidence="1">
    <location>
        <begin position="830"/>
        <end position="865"/>
    </location>
</feature>
<protein>
    <submittedName>
        <fullName evidence="2">Uncharacterized protein</fullName>
    </submittedName>
</protein>
<feature type="compositionally biased region" description="Basic and acidic residues" evidence="1">
    <location>
        <begin position="115"/>
        <end position="128"/>
    </location>
</feature>
<dbReference type="OrthoDB" id="3194980at2759"/>
<gene>
    <name evidence="2" type="ORF">RHS03_05885</name>
</gene>
<feature type="compositionally biased region" description="Pro residues" evidence="1">
    <location>
        <begin position="608"/>
        <end position="626"/>
    </location>
</feature>
<dbReference type="AlphaFoldDB" id="A0A8H7HQ83"/>
<evidence type="ECO:0000313" key="2">
    <source>
        <dbReference type="EMBL" id="KAF8704710.1"/>
    </source>
</evidence>
<feature type="compositionally biased region" description="Pro residues" evidence="1">
    <location>
        <begin position="274"/>
        <end position="289"/>
    </location>
</feature>
<feature type="compositionally biased region" description="Low complexity" evidence="1">
    <location>
        <begin position="338"/>
        <end position="353"/>
    </location>
</feature>
<accession>A0A8H7HQ83</accession>
<feature type="region of interest" description="Disordered" evidence="1">
    <location>
        <begin position="411"/>
        <end position="438"/>
    </location>
</feature>
<feature type="region of interest" description="Disordered" evidence="1">
    <location>
        <begin position="495"/>
        <end position="797"/>
    </location>
</feature>
<dbReference type="Proteomes" id="UP000602905">
    <property type="component" value="Unassembled WGS sequence"/>
</dbReference>
<feature type="compositionally biased region" description="Low complexity" evidence="1">
    <location>
        <begin position="691"/>
        <end position="720"/>
    </location>
</feature>
<feature type="region of interest" description="Disordered" evidence="1">
    <location>
        <begin position="450"/>
        <end position="478"/>
    </location>
</feature>
<name>A0A8H7HQ83_9AGAM</name>
<proteinExistence type="predicted"/>
<feature type="compositionally biased region" description="Pro residues" evidence="1">
    <location>
        <begin position="746"/>
        <end position="755"/>
    </location>
</feature>
<feature type="compositionally biased region" description="Polar residues" evidence="1">
    <location>
        <begin position="359"/>
        <end position="371"/>
    </location>
</feature>
<evidence type="ECO:0000256" key="1">
    <source>
        <dbReference type="SAM" id="MobiDB-lite"/>
    </source>
</evidence>
<feature type="compositionally biased region" description="Basic and acidic residues" evidence="1">
    <location>
        <begin position="298"/>
        <end position="309"/>
    </location>
</feature>
<feature type="region of interest" description="Disordered" evidence="1">
    <location>
        <begin position="177"/>
        <end position="203"/>
    </location>
</feature>